<evidence type="ECO:0000256" key="21">
    <source>
        <dbReference type="ARBA" id="ARBA00047290"/>
    </source>
</evidence>
<comment type="catalytic activity">
    <reaction evidence="27">
        <text>1-hexadecanoyl-sn-glycero-3-phosphocholine + H2O = 1-hexadecanoyl-sn-glycerol + phosphocholine + H(+)</text>
        <dbReference type="Rhea" id="RHEA:41119"/>
        <dbReference type="ChEBI" id="CHEBI:15377"/>
        <dbReference type="ChEBI" id="CHEBI:15378"/>
        <dbReference type="ChEBI" id="CHEBI:72998"/>
        <dbReference type="ChEBI" id="CHEBI:75542"/>
        <dbReference type="ChEBI" id="CHEBI:295975"/>
    </reaction>
    <physiologicalReaction direction="left-to-right" evidence="27">
        <dbReference type="Rhea" id="RHEA:41120"/>
    </physiologicalReaction>
</comment>
<proteinExistence type="inferred from homology"/>
<evidence type="ECO:0000256" key="29">
    <source>
        <dbReference type="ARBA" id="ARBA00048703"/>
    </source>
</evidence>
<dbReference type="SUPFAM" id="SSF53649">
    <property type="entry name" value="Alkaline phosphatase-like"/>
    <property type="match status" value="1"/>
</dbReference>
<evidence type="ECO:0000256" key="1">
    <source>
        <dbReference type="ARBA" id="ARBA00001947"/>
    </source>
</evidence>
<gene>
    <name evidence="32" type="ORF">HPB48_004014</name>
</gene>
<comment type="catalytic activity">
    <reaction evidence="22">
        <text>1-(9Z-octadecenoyl)-sn-glycero-3-phosphocholine + H2O = 1-(9Z-octadecenoyl)-sn-glycerol + phosphocholine + H(+)</text>
        <dbReference type="Rhea" id="RHEA:41091"/>
        <dbReference type="ChEBI" id="CHEBI:15377"/>
        <dbReference type="ChEBI" id="CHEBI:15378"/>
        <dbReference type="ChEBI" id="CHEBI:28610"/>
        <dbReference type="ChEBI" id="CHEBI:75757"/>
        <dbReference type="ChEBI" id="CHEBI:295975"/>
    </reaction>
    <physiologicalReaction direction="left-to-right" evidence="22">
        <dbReference type="Rhea" id="RHEA:41092"/>
    </physiologicalReaction>
</comment>
<evidence type="ECO:0000256" key="14">
    <source>
        <dbReference type="ARBA" id="ARBA00023136"/>
    </source>
</evidence>
<evidence type="ECO:0000256" key="12">
    <source>
        <dbReference type="ARBA" id="ARBA00022963"/>
    </source>
</evidence>
<comment type="catalytic activity">
    <reaction evidence="29">
        <text>sn-glycerol 3-phosphocholine + H2O = phosphocholine + glycerol + H(+)</text>
        <dbReference type="Rhea" id="RHEA:19545"/>
        <dbReference type="ChEBI" id="CHEBI:15377"/>
        <dbReference type="ChEBI" id="CHEBI:15378"/>
        <dbReference type="ChEBI" id="CHEBI:16870"/>
        <dbReference type="ChEBI" id="CHEBI:17754"/>
        <dbReference type="ChEBI" id="CHEBI:295975"/>
        <dbReference type="EC" id="3.1.4.38"/>
    </reaction>
    <physiologicalReaction direction="left-to-right" evidence="29">
        <dbReference type="Rhea" id="RHEA:19546"/>
    </physiologicalReaction>
</comment>
<reference evidence="32 33" key="1">
    <citation type="journal article" date="2020" name="Cell">
        <title>Large-Scale Comparative Analyses of Tick Genomes Elucidate Their Genetic Diversity and Vector Capacities.</title>
        <authorList>
            <consortium name="Tick Genome and Microbiome Consortium (TIGMIC)"/>
            <person name="Jia N."/>
            <person name="Wang J."/>
            <person name="Shi W."/>
            <person name="Du L."/>
            <person name="Sun Y."/>
            <person name="Zhan W."/>
            <person name="Jiang J.F."/>
            <person name="Wang Q."/>
            <person name="Zhang B."/>
            <person name="Ji P."/>
            <person name="Bell-Sakyi L."/>
            <person name="Cui X.M."/>
            <person name="Yuan T.T."/>
            <person name="Jiang B.G."/>
            <person name="Yang W.F."/>
            <person name="Lam T.T."/>
            <person name="Chang Q.C."/>
            <person name="Ding S.J."/>
            <person name="Wang X.J."/>
            <person name="Zhu J.G."/>
            <person name="Ruan X.D."/>
            <person name="Zhao L."/>
            <person name="Wei J.T."/>
            <person name="Ye R.Z."/>
            <person name="Que T.C."/>
            <person name="Du C.H."/>
            <person name="Zhou Y.H."/>
            <person name="Cheng J.X."/>
            <person name="Dai P.F."/>
            <person name="Guo W.B."/>
            <person name="Han X.H."/>
            <person name="Huang E.J."/>
            <person name="Li L.F."/>
            <person name="Wei W."/>
            <person name="Gao Y.C."/>
            <person name="Liu J.Z."/>
            <person name="Shao H.Z."/>
            <person name="Wang X."/>
            <person name="Wang C.C."/>
            <person name="Yang T.C."/>
            <person name="Huo Q.B."/>
            <person name="Li W."/>
            <person name="Chen H.Y."/>
            <person name="Chen S.E."/>
            <person name="Zhou L.G."/>
            <person name="Ni X.B."/>
            <person name="Tian J.H."/>
            <person name="Sheng Y."/>
            <person name="Liu T."/>
            <person name="Pan Y.S."/>
            <person name="Xia L.Y."/>
            <person name="Li J."/>
            <person name="Zhao F."/>
            <person name="Cao W.C."/>
        </authorList>
    </citation>
    <scope>NUCLEOTIDE SEQUENCE [LARGE SCALE GENOMIC DNA]</scope>
    <source>
        <strain evidence="32">HaeL-2018</strain>
    </source>
</reference>
<comment type="function">
    <text evidence="20">Choline-specific glycerophosphodiesterase that hydrolyzes glycerophosphocholine (GPC) and lysophosphatidylcholine (LPC) and contributes to supplying choline to the cells. Has a preference for LPC with short (12:0 and 14:0) or polyunsaturated (18:2 and 20:4) fatty acids. In vitro, hydrolyzes only choline-containing lysophospholipids, such as sphingosylphosphorylcholine (SPC), platelet-activating factor (PAF) and lysoPAF, but not other lysophospholipids.</text>
</comment>
<comment type="catalytic activity">
    <reaction evidence="26">
        <text>1-tetradecanoyl-sn-glycero-3-phosphocholine + H2O = 1-tetradecanoyl-sn-glycerol + phosphocholine + H(+)</text>
        <dbReference type="Rhea" id="RHEA:40999"/>
        <dbReference type="ChEBI" id="CHEBI:15377"/>
        <dbReference type="ChEBI" id="CHEBI:15378"/>
        <dbReference type="ChEBI" id="CHEBI:64489"/>
        <dbReference type="ChEBI" id="CHEBI:75536"/>
        <dbReference type="ChEBI" id="CHEBI:295975"/>
    </reaction>
    <physiologicalReaction direction="left-to-right" evidence="26">
        <dbReference type="Rhea" id="RHEA:41000"/>
    </physiologicalReaction>
</comment>
<evidence type="ECO:0000256" key="28">
    <source>
        <dbReference type="ARBA" id="ARBA00048234"/>
    </source>
</evidence>
<evidence type="ECO:0000256" key="17">
    <source>
        <dbReference type="ARBA" id="ARBA00023288"/>
    </source>
</evidence>
<dbReference type="PANTHER" id="PTHR10151">
    <property type="entry name" value="ECTONUCLEOTIDE PYROPHOSPHATASE/PHOSPHODIESTERASE"/>
    <property type="match status" value="1"/>
</dbReference>
<dbReference type="EMBL" id="JABSTR010000004">
    <property type="protein sequence ID" value="KAH9367419.1"/>
    <property type="molecule type" value="Genomic_DNA"/>
</dbReference>
<dbReference type="OrthoDB" id="415411at2759"/>
<dbReference type="GO" id="GO:0016042">
    <property type="term" value="P:lipid catabolic process"/>
    <property type="evidence" value="ECO:0007669"/>
    <property type="project" value="UniProtKB-KW"/>
</dbReference>
<evidence type="ECO:0000256" key="2">
    <source>
        <dbReference type="ARBA" id="ARBA00004609"/>
    </source>
</evidence>
<keyword evidence="13" id="KW-0443">Lipid metabolism</keyword>
<evidence type="ECO:0000256" key="30">
    <source>
        <dbReference type="ARBA" id="ARBA00049092"/>
    </source>
</evidence>
<evidence type="ECO:0000256" key="11">
    <source>
        <dbReference type="ARBA" id="ARBA00022833"/>
    </source>
</evidence>
<evidence type="ECO:0000256" key="16">
    <source>
        <dbReference type="ARBA" id="ARBA00023180"/>
    </source>
</evidence>
<comment type="catalytic activity">
    <reaction evidence="31">
        <text>1-(5Z,8Z,11Z,14Z-eicosatetraenoyl)-sn-glycero-3-phosphocholine + H2O = 1-(5Z,8Z,11Z,14Z-eicosatetraenoyl)-sn-glycerol + phosphocholine + H(+)</text>
        <dbReference type="Rhea" id="RHEA:41003"/>
        <dbReference type="ChEBI" id="CHEBI:15377"/>
        <dbReference type="ChEBI" id="CHEBI:15378"/>
        <dbReference type="ChEBI" id="CHEBI:34071"/>
        <dbReference type="ChEBI" id="CHEBI:74344"/>
        <dbReference type="ChEBI" id="CHEBI:295975"/>
    </reaction>
    <physiologicalReaction direction="left-to-right" evidence="31">
        <dbReference type="Rhea" id="RHEA:41004"/>
    </physiologicalReaction>
</comment>
<keyword evidence="15" id="KW-1015">Disulfide bond</keyword>
<dbReference type="AlphaFoldDB" id="A0A9J6FXC7"/>
<keyword evidence="17" id="KW-0449">Lipoprotein</keyword>
<evidence type="ECO:0000256" key="7">
    <source>
        <dbReference type="ARBA" id="ARBA00022622"/>
    </source>
</evidence>
<evidence type="ECO:0000256" key="5">
    <source>
        <dbReference type="ARBA" id="ARBA00022475"/>
    </source>
</evidence>
<evidence type="ECO:0000256" key="26">
    <source>
        <dbReference type="ARBA" id="ARBA00047779"/>
    </source>
</evidence>
<protein>
    <recommendedName>
        <fullName evidence="4">glycerophosphocholine cholinephosphodiesterase</fullName>
        <ecNumber evidence="4">3.1.4.38</ecNumber>
    </recommendedName>
    <alternativeName>
        <fullName evidence="19">Choline-specific glycerophosphodiester phosphodiesterase</fullName>
    </alternativeName>
    <alternativeName>
        <fullName evidence="18">Ectonucleotide pyrophosphatase/phosphodiesterase family member 6</fullName>
    </alternativeName>
</protein>
<keyword evidence="16" id="KW-0325">Glycoprotein</keyword>
<keyword evidence="11" id="KW-0862">Zinc</keyword>
<dbReference type="Gene3D" id="3.40.720.10">
    <property type="entry name" value="Alkaline Phosphatase, subunit A"/>
    <property type="match status" value="1"/>
</dbReference>
<evidence type="ECO:0000256" key="22">
    <source>
        <dbReference type="ARBA" id="ARBA00047322"/>
    </source>
</evidence>
<comment type="caution">
    <text evidence="32">The sequence shown here is derived from an EMBL/GenBank/DDBJ whole genome shotgun (WGS) entry which is preliminary data.</text>
</comment>
<comment type="catalytic activity">
    <reaction evidence="28">
        <text>sphing-4-enine-phosphocholine + H2O = sphing-4-enine + phosphocholine + H(+)</text>
        <dbReference type="Rhea" id="RHEA:41095"/>
        <dbReference type="ChEBI" id="CHEBI:15377"/>
        <dbReference type="ChEBI" id="CHEBI:15378"/>
        <dbReference type="ChEBI" id="CHEBI:57756"/>
        <dbReference type="ChEBI" id="CHEBI:58906"/>
        <dbReference type="ChEBI" id="CHEBI:295975"/>
    </reaction>
    <physiologicalReaction direction="left-to-right" evidence="28">
        <dbReference type="Rhea" id="RHEA:41096"/>
    </physiologicalReaction>
</comment>
<evidence type="ECO:0000256" key="24">
    <source>
        <dbReference type="ARBA" id="ARBA00047494"/>
    </source>
</evidence>
<comment type="subcellular location">
    <subcellularLocation>
        <location evidence="2">Cell membrane</location>
        <topology evidence="2">Lipid-anchor</topology>
        <topology evidence="2">GPI-anchor</topology>
    </subcellularLocation>
</comment>
<evidence type="ECO:0000256" key="10">
    <source>
        <dbReference type="ARBA" id="ARBA00022801"/>
    </source>
</evidence>
<sequence>MPPRGTRRHRPRSNCRCCCRQTRLVSAGGVIRELAGAATKSDSVREACALLAFPPLFLHSLHVRTHLAARNATGDAFKRTSPAKPVVICGRFPALSFTACHTVVLRLHAAGSCHKAVRCGLLCSCLVRAVVSRIAEMKPRVGSSSGRTWFGCAKWTLLFAFALRGSLGATLAPASPKVVLILVDGVRWDYLSEQNLPGFSELASTGVKAEYVVPIMPANSYPNWYSIVTETSGTRTGFHIACAQAWLYATL</sequence>
<organism evidence="32 33">
    <name type="scientific">Haemaphysalis longicornis</name>
    <name type="common">Bush tick</name>
    <dbReference type="NCBI Taxonomy" id="44386"/>
    <lineage>
        <taxon>Eukaryota</taxon>
        <taxon>Metazoa</taxon>
        <taxon>Ecdysozoa</taxon>
        <taxon>Arthropoda</taxon>
        <taxon>Chelicerata</taxon>
        <taxon>Arachnida</taxon>
        <taxon>Acari</taxon>
        <taxon>Parasitiformes</taxon>
        <taxon>Ixodida</taxon>
        <taxon>Ixodoidea</taxon>
        <taxon>Ixodidae</taxon>
        <taxon>Haemaphysalinae</taxon>
        <taxon>Haemaphysalis</taxon>
    </lineage>
</organism>
<keyword evidence="9" id="KW-0732">Signal</keyword>
<dbReference type="GO" id="GO:0047390">
    <property type="term" value="F:glycerophosphocholine cholinephosphodiesterase activity"/>
    <property type="evidence" value="ECO:0007669"/>
    <property type="project" value="UniProtKB-EC"/>
</dbReference>
<evidence type="ECO:0000256" key="13">
    <source>
        <dbReference type="ARBA" id="ARBA00023098"/>
    </source>
</evidence>
<evidence type="ECO:0000256" key="3">
    <source>
        <dbReference type="ARBA" id="ARBA00010594"/>
    </source>
</evidence>
<evidence type="ECO:0000256" key="18">
    <source>
        <dbReference type="ARBA" id="ARBA00031167"/>
    </source>
</evidence>
<comment type="catalytic activity">
    <reaction evidence="30">
        <text>1-(9Z,12Z)-octadecadienoyl-sn-glycero-3-phosphocholine + H2O = 1-(9Z,12Z-octadecadienoyl)-sn-glycerol + phosphocholine + H(+)</text>
        <dbReference type="Rhea" id="RHEA:41115"/>
        <dbReference type="ChEBI" id="CHEBI:15377"/>
        <dbReference type="ChEBI" id="CHEBI:15378"/>
        <dbReference type="ChEBI" id="CHEBI:28733"/>
        <dbReference type="ChEBI" id="CHEBI:75561"/>
        <dbReference type="ChEBI" id="CHEBI:295975"/>
    </reaction>
    <physiologicalReaction direction="left-to-right" evidence="30">
        <dbReference type="Rhea" id="RHEA:41116"/>
    </physiologicalReaction>
</comment>
<dbReference type="GO" id="GO:0005886">
    <property type="term" value="C:plasma membrane"/>
    <property type="evidence" value="ECO:0007669"/>
    <property type="project" value="UniProtKB-SubCell"/>
</dbReference>
<keyword evidence="12" id="KW-0442">Lipid degradation</keyword>
<keyword evidence="14" id="KW-0472">Membrane</keyword>
<dbReference type="VEuPathDB" id="VectorBase:HLOH_048764"/>
<evidence type="ECO:0000256" key="23">
    <source>
        <dbReference type="ARBA" id="ARBA00047482"/>
    </source>
</evidence>
<comment type="catalytic activity">
    <reaction evidence="25">
        <text>a 1-acyl-sn-glycero-3-phosphocholine + H2O = a 1-acyl-sn-glycerol + phosphocholine + H(+)</text>
        <dbReference type="Rhea" id="RHEA:44720"/>
        <dbReference type="ChEBI" id="CHEBI:15377"/>
        <dbReference type="ChEBI" id="CHEBI:15378"/>
        <dbReference type="ChEBI" id="CHEBI:58168"/>
        <dbReference type="ChEBI" id="CHEBI:64683"/>
        <dbReference type="ChEBI" id="CHEBI:295975"/>
    </reaction>
    <physiologicalReaction direction="left-to-right" evidence="25">
        <dbReference type="Rhea" id="RHEA:44721"/>
    </physiologicalReaction>
</comment>
<evidence type="ECO:0000256" key="4">
    <source>
        <dbReference type="ARBA" id="ARBA00012318"/>
    </source>
</evidence>
<dbReference type="GO" id="GO:0046872">
    <property type="term" value="F:metal ion binding"/>
    <property type="evidence" value="ECO:0007669"/>
    <property type="project" value="UniProtKB-KW"/>
</dbReference>
<evidence type="ECO:0000256" key="15">
    <source>
        <dbReference type="ARBA" id="ARBA00023157"/>
    </source>
</evidence>
<dbReference type="InterPro" id="IPR017850">
    <property type="entry name" value="Alkaline_phosphatase_core_sf"/>
</dbReference>
<dbReference type="Proteomes" id="UP000821853">
    <property type="component" value="Chromosome 2"/>
</dbReference>
<name>A0A9J6FXC7_HAELO</name>
<evidence type="ECO:0000256" key="25">
    <source>
        <dbReference type="ARBA" id="ARBA00047600"/>
    </source>
</evidence>
<evidence type="ECO:0000256" key="31">
    <source>
        <dbReference type="ARBA" id="ARBA00049320"/>
    </source>
</evidence>
<evidence type="ECO:0000256" key="9">
    <source>
        <dbReference type="ARBA" id="ARBA00022729"/>
    </source>
</evidence>
<keyword evidence="7" id="KW-0336">GPI-anchor</keyword>
<evidence type="ECO:0000256" key="8">
    <source>
        <dbReference type="ARBA" id="ARBA00022723"/>
    </source>
</evidence>
<keyword evidence="5" id="KW-1003">Cell membrane</keyword>
<comment type="catalytic activity">
    <reaction evidence="24">
        <text>a 1-O-alkyl-sn-glycero-3-phosphocholine + H2O = a 1-O-alkyl-sn-glycerol + phosphocholine + H(+)</text>
        <dbReference type="Rhea" id="RHEA:36083"/>
        <dbReference type="ChEBI" id="CHEBI:15377"/>
        <dbReference type="ChEBI" id="CHEBI:15378"/>
        <dbReference type="ChEBI" id="CHEBI:15850"/>
        <dbReference type="ChEBI" id="CHEBI:30909"/>
        <dbReference type="ChEBI" id="CHEBI:295975"/>
    </reaction>
    <physiologicalReaction direction="left-to-right" evidence="24">
        <dbReference type="Rhea" id="RHEA:36084"/>
    </physiologicalReaction>
</comment>
<keyword evidence="6" id="KW-0597">Phosphoprotein</keyword>
<dbReference type="GO" id="GO:0098552">
    <property type="term" value="C:side of membrane"/>
    <property type="evidence" value="ECO:0007669"/>
    <property type="project" value="UniProtKB-KW"/>
</dbReference>
<evidence type="ECO:0000256" key="27">
    <source>
        <dbReference type="ARBA" id="ARBA00048209"/>
    </source>
</evidence>
<comment type="similarity">
    <text evidence="3">Belongs to the nucleotide pyrophosphatase/phosphodiesterase family.</text>
</comment>
<comment type="catalytic activity">
    <reaction evidence="23">
        <text>glycero-2-phosphocholine + H2O = phosphocholine + glycerol + H(+)</text>
        <dbReference type="Rhea" id="RHEA:61684"/>
        <dbReference type="ChEBI" id="CHEBI:15377"/>
        <dbReference type="ChEBI" id="CHEBI:15378"/>
        <dbReference type="ChEBI" id="CHEBI:17754"/>
        <dbReference type="ChEBI" id="CHEBI:144950"/>
        <dbReference type="ChEBI" id="CHEBI:295975"/>
    </reaction>
    <physiologicalReaction direction="left-to-right" evidence="23">
        <dbReference type="Rhea" id="RHEA:61685"/>
    </physiologicalReaction>
</comment>
<dbReference type="EC" id="3.1.4.38" evidence="4"/>
<keyword evidence="10" id="KW-0378">Hydrolase</keyword>
<dbReference type="PANTHER" id="PTHR10151:SF66">
    <property type="entry name" value="GLYCEROPHOSPHOCHOLINE CHOLINEPHOSPHODIESTERASE ENPP6"/>
    <property type="match status" value="1"/>
</dbReference>
<keyword evidence="8" id="KW-0479">Metal-binding</keyword>
<keyword evidence="33" id="KW-1185">Reference proteome</keyword>
<dbReference type="Pfam" id="PF01663">
    <property type="entry name" value="Phosphodiest"/>
    <property type="match status" value="1"/>
</dbReference>
<evidence type="ECO:0000256" key="19">
    <source>
        <dbReference type="ARBA" id="ARBA00032556"/>
    </source>
</evidence>
<comment type="catalytic activity">
    <reaction evidence="21">
        <text>1-dodecanoyl-sn-glycero-3-phosphocholine + H2O = 1-dodecanoyl-sn-glycerol + phosphocholine + H(+)</text>
        <dbReference type="Rhea" id="RHEA:41127"/>
        <dbReference type="ChEBI" id="CHEBI:15377"/>
        <dbReference type="ChEBI" id="CHEBI:15378"/>
        <dbReference type="ChEBI" id="CHEBI:74966"/>
        <dbReference type="ChEBI" id="CHEBI:75529"/>
        <dbReference type="ChEBI" id="CHEBI:295975"/>
    </reaction>
    <physiologicalReaction direction="left-to-right" evidence="21">
        <dbReference type="Rhea" id="RHEA:41128"/>
    </physiologicalReaction>
</comment>
<evidence type="ECO:0000256" key="6">
    <source>
        <dbReference type="ARBA" id="ARBA00022553"/>
    </source>
</evidence>
<accession>A0A9J6FXC7</accession>
<evidence type="ECO:0000256" key="20">
    <source>
        <dbReference type="ARBA" id="ARBA00046203"/>
    </source>
</evidence>
<evidence type="ECO:0000313" key="33">
    <source>
        <dbReference type="Proteomes" id="UP000821853"/>
    </source>
</evidence>
<dbReference type="InterPro" id="IPR002591">
    <property type="entry name" value="Phosphodiest/P_Trfase"/>
</dbReference>
<evidence type="ECO:0000313" key="32">
    <source>
        <dbReference type="EMBL" id="KAH9367419.1"/>
    </source>
</evidence>
<comment type="cofactor">
    <cofactor evidence="1">
        <name>Zn(2+)</name>
        <dbReference type="ChEBI" id="CHEBI:29105"/>
    </cofactor>
</comment>